<dbReference type="InterPro" id="IPR001207">
    <property type="entry name" value="Transposase_mutator"/>
</dbReference>
<dbReference type="Proteomes" id="UP001221519">
    <property type="component" value="Plasmid unnamed2"/>
</dbReference>
<keyword evidence="7" id="KW-1185">Reference proteome</keyword>
<name>A0ABY7XKY0_9BACL</name>
<evidence type="ECO:0000313" key="7">
    <source>
        <dbReference type="Proteomes" id="UP001221519"/>
    </source>
</evidence>
<evidence type="ECO:0000256" key="5">
    <source>
        <dbReference type="ARBA" id="ARBA00023172"/>
    </source>
</evidence>
<keyword evidence="4" id="KW-0238">DNA-binding</keyword>
<sequence>MGLWSKEQLRAFIKENNEVTAKMTPNTRNSKSKKIVVSEYGEQEITMPRDRMSEFEPIVVQNWARCYSNCLSFFQNGWAIIYVKSPNPPRGISLSFLTDPYFKLSAYPIKHI</sequence>
<dbReference type="EMBL" id="CP118110">
    <property type="protein sequence ID" value="WDI05399.1"/>
    <property type="molecule type" value="Genomic_DNA"/>
</dbReference>
<evidence type="ECO:0000256" key="2">
    <source>
        <dbReference type="ARBA" id="ARBA00010961"/>
    </source>
</evidence>
<geneLocation type="plasmid" evidence="6 7">
    <name>unnamed2</name>
</geneLocation>
<proteinExistence type="inferred from homology"/>
<evidence type="ECO:0000256" key="3">
    <source>
        <dbReference type="ARBA" id="ARBA00022578"/>
    </source>
</evidence>
<dbReference type="RefSeq" id="WP_274338795.1">
    <property type="nucleotide sequence ID" value="NZ_CP118102.1"/>
</dbReference>
<keyword evidence="5" id="KW-0233">DNA recombination</keyword>
<comment type="similarity">
    <text evidence="2">Belongs to the transposase mutator family.</text>
</comment>
<accession>A0ABY7XKY0</accession>
<dbReference type="Pfam" id="PF00872">
    <property type="entry name" value="Transposase_mut"/>
    <property type="match status" value="1"/>
</dbReference>
<reference evidence="6 7" key="1">
    <citation type="submission" date="2023-02" db="EMBL/GenBank/DDBJ databases">
        <title>Pathogen: clinical or host-associated sample.</title>
        <authorList>
            <person name="Hergert J."/>
            <person name="Casey R."/>
            <person name="Wagner J."/>
            <person name="Young E.L."/>
            <person name="Oakeson K.F."/>
        </authorList>
    </citation>
    <scope>NUCLEOTIDE SEQUENCE [LARGE SCALE GENOMIC DNA]</scope>
    <source>
        <strain evidence="6 7">2022CK-00829</strain>
        <plasmid evidence="6 7">unnamed2</plasmid>
    </source>
</reference>
<protein>
    <submittedName>
        <fullName evidence="6">Transposase</fullName>
    </submittedName>
</protein>
<keyword evidence="6" id="KW-0614">Plasmid</keyword>
<gene>
    <name evidence="6" type="ORF">PUW25_26770</name>
</gene>
<organism evidence="6 7">
    <name type="scientific">Paenibacillus urinalis</name>
    <dbReference type="NCBI Taxonomy" id="521520"/>
    <lineage>
        <taxon>Bacteria</taxon>
        <taxon>Bacillati</taxon>
        <taxon>Bacillota</taxon>
        <taxon>Bacilli</taxon>
        <taxon>Bacillales</taxon>
        <taxon>Paenibacillaceae</taxon>
        <taxon>Paenibacillus</taxon>
    </lineage>
</organism>
<keyword evidence="3" id="KW-0815">Transposition</keyword>
<evidence type="ECO:0000256" key="4">
    <source>
        <dbReference type="ARBA" id="ARBA00023125"/>
    </source>
</evidence>
<evidence type="ECO:0000256" key="1">
    <source>
        <dbReference type="ARBA" id="ARBA00002190"/>
    </source>
</evidence>
<comment type="function">
    <text evidence="1">Required for the transposition of the insertion element.</text>
</comment>
<evidence type="ECO:0000313" key="6">
    <source>
        <dbReference type="EMBL" id="WDI05399.1"/>
    </source>
</evidence>